<dbReference type="InterPro" id="IPR050272">
    <property type="entry name" value="Isochorismatase-like_hydrls"/>
</dbReference>
<evidence type="ECO:0000313" key="4">
    <source>
        <dbReference type="Proteomes" id="UP000287177"/>
    </source>
</evidence>
<accession>A0A439DTB8</accession>
<gene>
    <name evidence="3" type="ORF">MELE44368_20130</name>
</gene>
<evidence type="ECO:0000259" key="2">
    <source>
        <dbReference type="Pfam" id="PF00857"/>
    </source>
</evidence>
<evidence type="ECO:0000313" key="3">
    <source>
        <dbReference type="EMBL" id="RWA19651.1"/>
    </source>
</evidence>
<name>A0A439DTB8_9MYCO</name>
<dbReference type="Gene3D" id="3.40.50.850">
    <property type="entry name" value="Isochorismatase-like"/>
    <property type="match status" value="1"/>
</dbReference>
<feature type="domain" description="Isochorismatase-like" evidence="2">
    <location>
        <begin position="36"/>
        <end position="212"/>
    </location>
</feature>
<keyword evidence="4" id="KW-1185">Reference proteome</keyword>
<dbReference type="InterPro" id="IPR000868">
    <property type="entry name" value="Isochorismatase-like_dom"/>
</dbReference>
<dbReference type="Pfam" id="PF00857">
    <property type="entry name" value="Isochorismatase"/>
    <property type="match status" value="1"/>
</dbReference>
<proteinExistence type="predicted"/>
<dbReference type="Proteomes" id="UP000287177">
    <property type="component" value="Unassembled WGS sequence"/>
</dbReference>
<dbReference type="RefSeq" id="WP_128108919.1">
    <property type="nucleotide sequence ID" value="NZ_ATDN01000017.1"/>
</dbReference>
<protein>
    <recommendedName>
        <fullName evidence="2">Isochorismatase-like domain-containing protein</fullName>
    </recommendedName>
</protein>
<dbReference type="AlphaFoldDB" id="A0A439DTB8"/>
<reference evidence="3 4" key="1">
    <citation type="submission" date="2013-06" db="EMBL/GenBank/DDBJ databases">
        <title>The draft sequence of the Mycobacterium elephantis genome.</title>
        <authorList>
            <person name="Pettersson F.B."/>
            <person name="Das S."/>
            <person name="Dasgupta S."/>
            <person name="Bhattacharya A."/>
            <person name="Kirsebom L.A."/>
        </authorList>
    </citation>
    <scope>NUCLEOTIDE SEQUENCE [LARGE SCALE GENOMIC DNA]</scope>
    <source>
        <strain evidence="3 4">DSM 44368</strain>
    </source>
</reference>
<dbReference type="EMBL" id="ATDN01000017">
    <property type="protein sequence ID" value="RWA19651.1"/>
    <property type="molecule type" value="Genomic_DNA"/>
</dbReference>
<comment type="caution">
    <text evidence="3">The sequence shown here is derived from an EMBL/GenBank/DDBJ whole genome shotgun (WGS) entry which is preliminary data.</text>
</comment>
<dbReference type="InterPro" id="IPR036380">
    <property type="entry name" value="Isochorismatase-like_sf"/>
</dbReference>
<dbReference type="GO" id="GO:0016787">
    <property type="term" value="F:hydrolase activity"/>
    <property type="evidence" value="ECO:0007669"/>
    <property type="project" value="UniProtKB-KW"/>
</dbReference>
<sequence>MRGTAVWRTWLRSRPARSLVRAHSPAWIDGIDASQCALVVIDCQREALDGVADADDLLFRTNAAVDAVRRHGGHLAFVRTALDELDYLAIPSTNSEASKWRQDRRFHNGMPGSGLHPAIAVLDEDIALRKTRLGVFSTTNLDERLTNLGVTTLILAGVHTSGAVLTTVREAADRDYRLIVLSDCTGDADLHAHDLSLFQVISRQAEMLTTNQLARALVRRYESVTLS</sequence>
<dbReference type="PANTHER" id="PTHR43540">
    <property type="entry name" value="PEROXYUREIDOACRYLATE/UREIDOACRYLATE AMIDOHYDROLASE-RELATED"/>
    <property type="match status" value="1"/>
</dbReference>
<organism evidence="3 4">
    <name type="scientific">Mycolicibacterium elephantis DSM 44368</name>
    <dbReference type="NCBI Taxonomy" id="1335622"/>
    <lineage>
        <taxon>Bacteria</taxon>
        <taxon>Bacillati</taxon>
        <taxon>Actinomycetota</taxon>
        <taxon>Actinomycetes</taxon>
        <taxon>Mycobacteriales</taxon>
        <taxon>Mycobacteriaceae</taxon>
        <taxon>Mycolicibacterium</taxon>
    </lineage>
</organism>
<evidence type="ECO:0000256" key="1">
    <source>
        <dbReference type="ARBA" id="ARBA00022801"/>
    </source>
</evidence>
<dbReference type="SUPFAM" id="SSF52499">
    <property type="entry name" value="Isochorismatase-like hydrolases"/>
    <property type="match status" value="1"/>
</dbReference>
<keyword evidence="1" id="KW-0378">Hydrolase</keyword>
<dbReference type="CDD" id="cd00431">
    <property type="entry name" value="cysteine_hydrolases"/>
    <property type="match status" value="1"/>
</dbReference>